<feature type="region of interest" description="Disordered" evidence="1">
    <location>
        <begin position="268"/>
        <end position="329"/>
    </location>
</feature>
<dbReference type="InterPro" id="IPR049172">
    <property type="entry name" value="DUF6857_pln"/>
</dbReference>
<dbReference type="PANTHER" id="PTHR31928:SF12">
    <property type="entry name" value="DUF3741 DOMAIN-CONTAINING PROTEIN"/>
    <property type="match status" value="1"/>
</dbReference>
<organism evidence="4 5">
    <name type="scientific">Escallonia herrerae</name>
    <dbReference type="NCBI Taxonomy" id="1293975"/>
    <lineage>
        <taxon>Eukaryota</taxon>
        <taxon>Viridiplantae</taxon>
        <taxon>Streptophyta</taxon>
        <taxon>Embryophyta</taxon>
        <taxon>Tracheophyta</taxon>
        <taxon>Spermatophyta</taxon>
        <taxon>Magnoliopsida</taxon>
        <taxon>eudicotyledons</taxon>
        <taxon>Gunneridae</taxon>
        <taxon>Pentapetalae</taxon>
        <taxon>asterids</taxon>
        <taxon>campanulids</taxon>
        <taxon>Escalloniales</taxon>
        <taxon>Escalloniaceae</taxon>
        <taxon>Escallonia</taxon>
    </lineage>
</organism>
<dbReference type="InterPro" id="IPR010341">
    <property type="entry name" value="DUF936_pln"/>
</dbReference>
<dbReference type="AlphaFoldDB" id="A0AA89BGH6"/>
<sequence length="655" mass="72692">MACLKSGVLVKLLEDMNAEINEDDRKPVLLQIRSIVPVLEEGDLWPNRGFYLKVSDSSHAIYVSLPQEHNEMILSNKLKLGQFVYVQKLEEKHPVPMLRGVTPVPGRHPCDGTPEDIFPAMNLVKFLEGSDSESIVEKGVILEKKIFECSTGKLNRGLSDSEALMKRRADLERETGGKFRSLSASKARPREKKLGLRYIGKKCDAEEKAFDGVGEFQNFKPTSVHNDSDSDSTLSSSQLSKRRSWTQSEILGVEEIFNSSSVKHETRSRARCRSATVSPVRSAPYDSSDDSLTCTRRRRDTAAAKKSVKSSNRSKIPVSKSKCDQTSGSVPTCSLVENTRGAETRVLWDTLPSSLVKFGREVLRQRDVALLAAVEALQEACAAERLTRCLSTYSELQLAKGDDLQPFVDKFFDLQDDLAHTRQIMQSLTNISVVRTSDTESSSIGTGCTVKEVLDLALERKKNAASWIKSAVAVDLFPLSETLKATNSRFDATNTVKKISTASRGPKPKGACFVGKQRKNSEIPLILAADKDNQQPEWVKGSTLCATADLAASLQDQCRRRFFGHLEKYLDEIEGKASSMESDSQVAGMMYKIKKLNDWLDVIGSKEANSAKDECKESSTLSDQEIEACDRVRNKIYGILLKHVERTAMALRLTS</sequence>
<proteinExistence type="predicted"/>
<reference evidence="4" key="1">
    <citation type="submission" date="2022-12" db="EMBL/GenBank/DDBJ databases">
        <title>Draft genome assemblies for two species of Escallonia (Escalloniales).</title>
        <authorList>
            <person name="Chanderbali A."/>
            <person name="Dervinis C."/>
            <person name="Anghel I."/>
            <person name="Soltis D."/>
            <person name="Soltis P."/>
            <person name="Zapata F."/>
        </authorList>
    </citation>
    <scope>NUCLEOTIDE SEQUENCE</scope>
    <source>
        <strain evidence="4">UCBG64.0493</strain>
        <tissue evidence="4">Leaf</tissue>
    </source>
</reference>
<feature type="domain" description="DUF6857" evidence="3">
    <location>
        <begin position="336"/>
        <end position="651"/>
    </location>
</feature>
<dbReference type="InterPro" id="IPR048297">
    <property type="entry name" value="DUF936_dom_pln"/>
</dbReference>
<evidence type="ECO:0000259" key="3">
    <source>
        <dbReference type="Pfam" id="PF21647"/>
    </source>
</evidence>
<protein>
    <submittedName>
        <fullName evidence="4">Uncharacterized protein</fullName>
    </submittedName>
</protein>
<dbReference type="Proteomes" id="UP001188597">
    <property type="component" value="Unassembled WGS sequence"/>
</dbReference>
<gene>
    <name evidence="4" type="ORF">RJ639_033419</name>
</gene>
<dbReference type="PANTHER" id="PTHR31928">
    <property type="entry name" value="EXPRESSED PROTEIN"/>
    <property type="match status" value="1"/>
</dbReference>
<dbReference type="Pfam" id="PF06075">
    <property type="entry name" value="DUF936"/>
    <property type="match status" value="1"/>
</dbReference>
<comment type="caution">
    <text evidence="4">The sequence shown here is derived from an EMBL/GenBank/DDBJ whole genome shotgun (WGS) entry which is preliminary data.</text>
</comment>
<name>A0AA89BGH6_9ASTE</name>
<evidence type="ECO:0000259" key="2">
    <source>
        <dbReference type="Pfam" id="PF06075"/>
    </source>
</evidence>
<feature type="domain" description="DUF936" evidence="2">
    <location>
        <begin position="4"/>
        <end position="118"/>
    </location>
</feature>
<accession>A0AA89BGH6</accession>
<dbReference type="Pfam" id="PF21647">
    <property type="entry name" value="DUF6857"/>
    <property type="match status" value="1"/>
</dbReference>
<dbReference type="EMBL" id="JAVXUP010000167">
    <property type="protein sequence ID" value="KAK3035717.1"/>
    <property type="molecule type" value="Genomic_DNA"/>
</dbReference>
<evidence type="ECO:0000313" key="5">
    <source>
        <dbReference type="Proteomes" id="UP001188597"/>
    </source>
</evidence>
<keyword evidence="5" id="KW-1185">Reference proteome</keyword>
<evidence type="ECO:0000313" key="4">
    <source>
        <dbReference type="EMBL" id="KAK3035717.1"/>
    </source>
</evidence>
<evidence type="ECO:0000256" key="1">
    <source>
        <dbReference type="SAM" id="MobiDB-lite"/>
    </source>
</evidence>